<organism evidence="1 2">
    <name type="scientific">Manduca sexta</name>
    <name type="common">Tobacco hawkmoth</name>
    <name type="synonym">Tobacco hornworm</name>
    <dbReference type="NCBI Taxonomy" id="7130"/>
    <lineage>
        <taxon>Eukaryota</taxon>
        <taxon>Metazoa</taxon>
        <taxon>Ecdysozoa</taxon>
        <taxon>Arthropoda</taxon>
        <taxon>Hexapoda</taxon>
        <taxon>Insecta</taxon>
        <taxon>Pterygota</taxon>
        <taxon>Neoptera</taxon>
        <taxon>Endopterygota</taxon>
        <taxon>Lepidoptera</taxon>
        <taxon>Glossata</taxon>
        <taxon>Ditrysia</taxon>
        <taxon>Bombycoidea</taxon>
        <taxon>Sphingidae</taxon>
        <taxon>Sphinginae</taxon>
        <taxon>Sphingini</taxon>
        <taxon>Manduca</taxon>
    </lineage>
</organism>
<protein>
    <submittedName>
        <fullName evidence="1">Uncharacterized protein</fullName>
    </submittedName>
</protein>
<dbReference type="EMBL" id="JH668924">
    <property type="protein sequence ID" value="KAG6463035.1"/>
    <property type="molecule type" value="Genomic_DNA"/>
</dbReference>
<dbReference type="AlphaFoldDB" id="A0A921ZRK2"/>
<sequence length="99" mass="11418">MYNGIKPTRLWHRTGRKHFWRLVNERINARPGFDVSEKKDRLQILAIVLTGLSSIMYSYGMFSPPLDTTTIIRPPGSCDGVRRRCPNMPPCGSNDSRRR</sequence>
<reference evidence="1" key="1">
    <citation type="journal article" date="2016" name="Insect Biochem. Mol. Biol.">
        <title>Multifaceted biological insights from a draft genome sequence of the tobacco hornworm moth, Manduca sexta.</title>
        <authorList>
            <person name="Kanost M.R."/>
            <person name="Arrese E.L."/>
            <person name="Cao X."/>
            <person name="Chen Y.R."/>
            <person name="Chellapilla S."/>
            <person name="Goldsmith M.R."/>
            <person name="Grosse-Wilde E."/>
            <person name="Heckel D.G."/>
            <person name="Herndon N."/>
            <person name="Jiang H."/>
            <person name="Papanicolaou A."/>
            <person name="Qu J."/>
            <person name="Soulages J.L."/>
            <person name="Vogel H."/>
            <person name="Walters J."/>
            <person name="Waterhouse R.M."/>
            <person name="Ahn S.J."/>
            <person name="Almeida F.C."/>
            <person name="An C."/>
            <person name="Aqrawi P."/>
            <person name="Bretschneider A."/>
            <person name="Bryant W.B."/>
            <person name="Bucks S."/>
            <person name="Chao H."/>
            <person name="Chevignon G."/>
            <person name="Christen J.M."/>
            <person name="Clarke D.F."/>
            <person name="Dittmer N.T."/>
            <person name="Ferguson L.C.F."/>
            <person name="Garavelou S."/>
            <person name="Gordon K.H.J."/>
            <person name="Gunaratna R.T."/>
            <person name="Han Y."/>
            <person name="Hauser F."/>
            <person name="He Y."/>
            <person name="Heidel-Fischer H."/>
            <person name="Hirsh A."/>
            <person name="Hu Y."/>
            <person name="Jiang H."/>
            <person name="Kalra D."/>
            <person name="Klinner C."/>
            <person name="Konig C."/>
            <person name="Kovar C."/>
            <person name="Kroll A.R."/>
            <person name="Kuwar S.S."/>
            <person name="Lee S.L."/>
            <person name="Lehman R."/>
            <person name="Li K."/>
            <person name="Li Z."/>
            <person name="Liang H."/>
            <person name="Lovelace S."/>
            <person name="Lu Z."/>
            <person name="Mansfield J.H."/>
            <person name="McCulloch K.J."/>
            <person name="Mathew T."/>
            <person name="Morton B."/>
            <person name="Muzny D.M."/>
            <person name="Neunemann D."/>
            <person name="Ongeri F."/>
            <person name="Pauchet Y."/>
            <person name="Pu L.L."/>
            <person name="Pyrousis I."/>
            <person name="Rao X.J."/>
            <person name="Redding A."/>
            <person name="Roesel C."/>
            <person name="Sanchez-Gracia A."/>
            <person name="Schaack S."/>
            <person name="Shukla A."/>
            <person name="Tetreau G."/>
            <person name="Wang Y."/>
            <person name="Xiong G.H."/>
            <person name="Traut W."/>
            <person name="Walsh T.K."/>
            <person name="Worley K.C."/>
            <person name="Wu D."/>
            <person name="Wu W."/>
            <person name="Wu Y.Q."/>
            <person name="Zhang X."/>
            <person name="Zou Z."/>
            <person name="Zucker H."/>
            <person name="Briscoe A.D."/>
            <person name="Burmester T."/>
            <person name="Clem R.J."/>
            <person name="Feyereisen R."/>
            <person name="Grimmelikhuijzen C.J.P."/>
            <person name="Hamodrakas S.J."/>
            <person name="Hansson B.S."/>
            <person name="Huguet E."/>
            <person name="Jermiin L.S."/>
            <person name="Lan Q."/>
            <person name="Lehman H.K."/>
            <person name="Lorenzen M."/>
            <person name="Merzendorfer H."/>
            <person name="Michalopoulos I."/>
            <person name="Morton D.B."/>
            <person name="Muthukrishnan S."/>
            <person name="Oakeshott J.G."/>
            <person name="Palmer W."/>
            <person name="Park Y."/>
            <person name="Passarelli A.L."/>
            <person name="Rozas J."/>
            <person name="Schwartz L.M."/>
            <person name="Smith W."/>
            <person name="Southgate A."/>
            <person name="Vilcinskas A."/>
            <person name="Vogt R."/>
            <person name="Wang P."/>
            <person name="Werren J."/>
            <person name="Yu X.Q."/>
            <person name="Zhou J.J."/>
            <person name="Brown S.J."/>
            <person name="Scherer S.E."/>
            <person name="Richards S."/>
            <person name="Blissard G.W."/>
        </authorList>
    </citation>
    <scope>NUCLEOTIDE SEQUENCE</scope>
</reference>
<evidence type="ECO:0000313" key="1">
    <source>
        <dbReference type="EMBL" id="KAG6463035.1"/>
    </source>
</evidence>
<reference evidence="1" key="2">
    <citation type="submission" date="2020-12" db="EMBL/GenBank/DDBJ databases">
        <authorList>
            <person name="Kanost M."/>
        </authorList>
    </citation>
    <scope>NUCLEOTIDE SEQUENCE</scope>
</reference>
<name>A0A921ZRK2_MANSE</name>
<proteinExistence type="predicted"/>
<gene>
    <name evidence="1" type="ORF">O3G_MSEX013617</name>
</gene>
<evidence type="ECO:0000313" key="2">
    <source>
        <dbReference type="Proteomes" id="UP000791440"/>
    </source>
</evidence>
<keyword evidence="2" id="KW-1185">Reference proteome</keyword>
<accession>A0A921ZRK2</accession>
<dbReference type="Proteomes" id="UP000791440">
    <property type="component" value="Unassembled WGS sequence"/>
</dbReference>
<comment type="caution">
    <text evidence="1">The sequence shown here is derived from an EMBL/GenBank/DDBJ whole genome shotgun (WGS) entry which is preliminary data.</text>
</comment>